<dbReference type="AlphaFoldDB" id="A0A7E4VUW5"/>
<keyword evidence="6 9" id="KW-1133">Transmembrane helix</keyword>
<dbReference type="Pfam" id="PF25057">
    <property type="entry name" value="CUT_N"/>
    <property type="match status" value="1"/>
</dbReference>
<dbReference type="PANTHER" id="PTHR22907">
    <property type="entry name" value="GH04558P"/>
    <property type="match status" value="1"/>
</dbReference>
<evidence type="ECO:0000256" key="1">
    <source>
        <dbReference type="ARBA" id="ARBA00004251"/>
    </source>
</evidence>
<dbReference type="PROSITE" id="PS51034">
    <property type="entry name" value="ZP_2"/>
    <property type="match status" value="1"/>
</dbReference>
<feature type="compositionally biased region" description="Low complexity" evidence="8">
    <location>
        <begin position="326"/>
        <end position="342"/>
    </location>
</feature>
<feature type="transmembrane region" description="Helical" evidence="9">
    <location>
        <begin position="514"/>
        <end position="539"/>
    </location>
</feature>
<evidence type="ECO:0000256" key="5">
    <source>
        <dbReference type="ARBA" id="ARBA00022729"/>
    </source>
</evidence>
<evidence type="ECO:0000313" key="13">
    <source>
        <dbReference type="WBParaSite" id="Pan_g3385.t1"/>
    </source>
</evidence>
<evidence type="ECO:0000256" key="4">
    <source>
        <dbReference type="ARBA" id="ARBA00022692"/>
    </source>
</evidence>
<keyword evidence="12" id="KW-1185">Reference proteome</keyword>
<dbReference type="WBParaSite" id="Pan_g3385.t1">
    <property type="protein sequence ID" value="Pan_g3385.t1"/>
    <property type="gene ID" value="Pan_g3385"/>
</dbReference>
<comment type="subcellular location">
    <subcellularLocation>
        <location evidence="1">Cell membrane</location>
        <topology evidence="1">Single-pass type I membrane protein</topology>
    </subcellularLocation>
</comment>
<protein>
    <submittedName>
        <fullName evidence="13">ZP domain-containing protein</fullName>
    </submittedName>
</protein>
<name>A0A7E4VUW5_PANRE</name>
<dbReference type="SMART" id="SM00241">
    <property type="entry name" value="ZP"/>
    <property type="match status" value="1"/>
</dbReference>
<dbReference type="Pfam" id="PF25301">
    <property type="entry name" value="CUT_C"/>
    <property type="match status" value="1"/>
</dbReference>
<keyword evidence="3" id="KW-1003">Cell membrane</keyword>
<organism evidence="12 13">
    <name type="scientific">Panagrellus redivivus</name>
    <name type="common">Microworm</name>
    <dbReference type="NCBI Taxonomy" id="6233"/>
    <lineage>
        <taxon>Eukaryota</taxon>
        <taxon>Metazoa</taxon>
        <taxon>Ecdysozoa</taxon>
        <taxon>Nematoda</taxon>
        <taxon>Chromadorea</taxon>
        <taxon>Rhabditida</taxon>
        <taxon>Tylenchina</taxon>
        <taxon>Panagrolaimomorpha</taxon>
        <taxon>Panagrolaimoidea</taxon>
        <taxon>Panagrolaimidae</taxon>
        <taxon>Panagrellus</taxon>
    </lineage>
</organism>
<dbReference type="PANTHER" id="PTHR22907:SF12">
    <property type="entry name" value="ZP DOMAIN-CONTAINING PROTEIN"/>
    <property type="match status" value="1"/>
</dbReference>
<dbReference type="InterPro" id="IPR057475">
    <property type="entry name" value="CUT_C"/>
</dbReference>
<evidence type="ECO:0000256" key="8">
    <source>
        <dbReference type="SAM" id="MobiDB-lite"/>
    </source>
</evidence>
<sequence length="586" mass="66026">MAVDRRLSLFIAVFLAFITNAGMIDVLENEVIGVPEIECTDDAITFTIKTKNSFRGNIFVRGQYNVPQCKQEYFNNDYNGATLAVRMGTCGMTRVRQPEPRGMNYMLVVVANFHPQFETRIDRAYGVRCFYAQAQQTVNAELEVDILHTELVEKATLIMPQCSYSVRVGSMDGPKAKFVQVGESLYHRWDCDNPNYGMLIKNCVVNDGAGFSHQVLDARGCPVQTPLVQGELTYDNNLTSAFVAVPAYKFPDRSQLRFLCQVQICNKREGDCTGVTPPNCPAVSKSEFLPNSQVNDHVNPTQVVATFDDPKVLGDKDAKQKPISAKQTIPPLPKTTTTKPNPGLNALPNEDERQFYDRRHDSPPPIEVQYQRLDPNMIQAERIEALQSFNHPYFRRRDPTPISDYGNGSKEAILHFDEDDEEENLRSHPMIFNRHDKAPMRPPSEKLNARTRRAEDNTMDLAADPIYVADLDDVVTKDQSSFIHSVETATNSYHEITRSEIIPHLSTKYCVDRVGIMAGVIGFAVMAVFAVSMTLYVIYDVVVARSKRQKGFITNPGAPAGQVRIQPFDPEVRPLPRISSHRTFEY</sequence>
<evidence type="ECO:0000256" key="2">
    <source>
        <dbReference type="ARBA" id="ARBA00022460"/>
    </source>
</evidence>
<evidence type="ECO:0000256" key="10">
    <source>
        <dbReference type="SAM" id="SignalP"/>
    </source>
</evidence>
<dbReference type="GO" id="GO:0005886">
    <property type="term" value="C:plasma membrane"/>
    <property type="evidence" value="ECO:0007669"/>
    <property type="project" value="UniProtKB-SubCell"/>
</dbReference>
<feature type="domain" description="ZP" evidence="11">
    <location>
        <begin position="38"/>
        <end position="279"/>
    </location>
</feature>
<evidence type="ECO:0000259" key="11">
    <source>
        <dbReference type="PROSITE" id="PS51034"/>
    </source>
</evidence>
<dbReference type="GO" id="GO:0042302">
    <property type="term" value="F:structural constituent of cuticle"/>
    <property type="evidence" value="ECO:0007669"/>
    <property type="project" value="UniProtKB-KW"/>
</dbReference>
<evidence type="ECO:0000256" key="6">
    <source>
        <dbReference type="ARBA" id="ARBA00022989"/>
    </source>
</evidence>
<feature type="chain" id="PRO_5028817026" evidence="10">
    <location>
        <begin position="24"/>
        <end position="586"/>
    </location>
</feature>
<evidence type="ECO:0000256" key="9">
    <source>
        <dbReference type="SAM" id="Phobius"/>
    </source>
</evidence>
<evidence type="ECO:0000313" key="12">
    <source>
        <dbReference type="Proteomes" id="UP000492821"/>
    </source>
</evidence>
<dbReference type="InterPro" id="IPR056953">
    <property type="entry name" value="CUT_N"/>
</dbReference>
<dbReference type="Proteomes" id="UP000492821">
    <property type="component" value="Unassembled WGS sequence"/>
</dbReference>
<feature type="region of interest" description="Disordered" evidence="8">
    <location>
        <begin position="313"/>
        <end position="349"/>
    </location>
</feature>
<reference evidence="12" key="1">
    <citation type="journal article" date="2013" name="Genetics">
        <title>The draft genome and transcriptome of Panagrellus redivivus are shaped by the harsh demands of a free-living lifestyle.</title>
        <authorList>
            <person name="Srinivasan J."/>
            <person name="Dillman A.R."/>
            <person name="Macchietto M.G."/>
            <person name="Heikkinen L."/>
            <person name="Lakso M."/>
            <person name="Fracchia K.M."/>
            <person name="Antoshechkin I."/>
            <person name="Mortazavi A."/>
            <person name="Wong G."/>
            <person name="Sternberg P.W."/>
        </authorList>
    </citation>
    <scope>NUCLEOTIDE SEQUENCE [LARGE SCALE GENOMIC DNA]</scope>
    <source>
        <strain evidence="12">MT8872</strain>
    </source>
</reference>
<keyword evidence="4 9" id="KW-0812">Transmembrane</keyword>
<evidence type="ECO:0000256" key="3">
    <source>
        <dbReference type="ARBA" id="ARBA00022475"/>
    </source>
</evidence>
<evidence type="ECO:0000256" key="7">
    <source>
        <dbReference type="ARBA" id="ARBA00023136"/>
    </source>
</evidence>
<accession>A0A7E4VUW5</accession>
<dbReference type="InterPro" id="IPR051962">
    <property type="entry name" value="Cuticlin"/>
</dbReference>
<keyword evidence="2" id="KW-0193">Cuticle</keyword>
<reference evidence="13" key="2">
    <citation type="submission" date="2020-10" db="UniProtKB">
        <authorList>
            <consortium name="WormBaseParasite"/>
        </authorList>
    </citation>
    <scope>IDENTIFICATION</scope>
</reference>
<keyword evidence="7 9" id="KW-0472">Membrane</keyword>
<keyword evidence="5 10" id="KW-0732">Signal</keyword>
<dbReference type="InterPro" id="IPR001507">
    <property type="entry name" value="ZP_dom"/>
</dbReference>
<feature type="signal peptide" evidence="10">
    <location>
        <begin position="1"/>
        <end position="23"/>
    </location>
</feature>
<proteinExistence type="predicted"/>